<dbReference type="InterPro" id="IPR036188">
    <property type="entry name" value="FAD/NAD-bd_sf"/>
</dbReference>
<keyword evidence="3" id="KW-0285">Flavoprotein</keyword>
<comment type="caution">
    <text evidence="7">The sequence shown here is derived from an EMBL/GenBank/DDBJ whole genome shotgun (WGS) entry which is preliminary data.</text>
</comment>
<evidence type="ECO:0000256" key="4">
    <source>
        <dbReference type="ARBA" id="ARBA00023002"/>
    </source>
</evidence>
<proteinExistence type="predicted"/>
<evidence type="ECO:0000256" key="3">
    <source>
        <dbReference type="ARBA" id="ARBA00022630"/>
    </source>
</evidence>
<reference evidence="6 8" key="1">
    <citation type="submission" date="2015-09" db="EMBL/GenBank/DDBJ databases">
        <title>Draft genome sequence of Hydrogenibacillus schlegelii DSM 2000.</title>
        <authorList>
            <person name="Hemp J."/>
        </authorList>
    </citation>
    <scope>NUCLEOTIDE SEQUENCE [LARGE SCALE GENOMIC DNA]</scope>
    <source>
        <strain evidence="6 8">MA 48</strain>
    </source>
</reference>
<dbReference type="InterPro" id="IPR023753">
    <property type="entry name" value="FAD/NAD-binding_dom"/>
</dbReference>
<dbReference type="GO" id="GO:0016491">
    <property type="term" value="F:oxidoreductase activity"/>
    <property type="evidence" value="ECO:0007669"/>
    <property type="project" value="UniProtKB-KW"/>
</dbReference>
<organism evidence="7 9">
    <name type="scientific">Hydrogenibacillus schlegelii</name>
    <name type="common">Bacillus schlegelii</name>
    <dbReference type="NCBI Taxonomy" id="1484"/>
    <lineage>
        <taxon>Bacteria</taxon>
        <taxon>Bacillati</taxon>
        <taxon>Bacillota</taxon>
        <taxon>Bacilli</taxon>
        <taxon>Bacillales</taxon>
        <taxon>Bacillales Family X. Incertae Sedis</taxon>
        <taxon>Hydrogenibacillus</taxon>
    </lineage>
</organism>
<dbReference type="InterPro" id="IPR050097">
    <property type="entry name" value="Ferredoxin-NADP_redctase_2"/>
</dbReference>
<dbReference type="OrthoDB" id="5345169at2"/>
<comment type="cofactor">
    <cofactor evidence="1">
        <name>FAD</name>
        <dbReference type="ChEBI" id="CHEBI:57692"/>
    </cofactor>
</comment>
<sequence length="198" mass="20617">MIDVVVIGGGPAGASAALFLAKAGLSVVVVDAGQGITKKAWIRNHLGLPDVTGPELVELGRRQATAFGARWIDGTVVDASREGDGFRLIVERDGDRETLKARQLLLATGLWTDLAERIGVHIVPAKEPRVKANVAVDPEGRTNVPGVWAAGTVAGASVHTIVTAGDGARVAINLLSALRGERYVDHDLLSDRPAGPTA</sequence>
<protein>
    <submittedName>
        <fullName evidence="6">Pyridine nucleotide-disulfide oxidoreductase</fullName>
    </submittedName>
    <submittedName>
        <fullName evidence="7">Thioredoxin reductase</fullName>
    </submittedName>
</protein>
<keyword evidence="8" id="KW-1185">Reference proteome</keyword>
<evidence type="ECO:0000256" key="2">
    <source>
        <dbReference type="ARBA" id="ARBA00011738"/>
    </source>
</evidence>
<feature type="domain" description="FAD/NAD(P)-binding" evidence="5">
    <location>
        <begin position="3"/>
        <end position="114"/>
    </location>
</feature>
<evidence type="ECO:0000256" key="1">
    <source>
        <dbReference type="ARBA" id="ARBA00001974"/>
    </source>
</evidence>
<reference evidence="7 9" key="2">
    <citation type="submission" date="2017-08" db="EMBL/GenBank/DDBJ databases">
        <title>Burning lignite coal seam in the remote Altai Mountains harbors a hydrogen-driven thermophilic microbial community.</title>
        <authorList>
            <person name="Kadnikov V.V."/>
            <person name="Mardanov A.V."/>
            <person name="Ivasenko D."/>
            <person name="Beletsky A.V."/>
            <person name="Karnachuk O.V."/>
            <person name="Ravin N.V."/>
        </authorList>
    </citation>
    <scope>NUCLEOTIDE SEQUENCE [LARGE SCALE GENOMIC DNA]</scope>
    <source>
        <strain evidence="7">AL33</strain>
    </source>
</reference>
<dbReference type="EMBL" id="JXBB01000060">
    <property type="protein sequence ID" value="OAR03392.1"/>
    <property type="molecule type" value="Genomic_DNA"/>
</dbReference>
<dbReference type="PRINTS" id="PR00368">
    <property type="entry name" value="FADPNR"/>
</dbReference>
<dbReference type="Proteomes" id="UP000243024">
    <property type="component" value="Unassembled WGS sequence"/>
</dbReference>
<evidence type="ECO:0000313" key="6">
    <source>
        <dbReference type="EMBL" id="OAR03392.1"/>
    </source>
</evidence>
<dbReference type="RefSeq" id="WP_066203084.1">
    <property type="nucleotide sequence ID" value="NZ_CBCSAS010000018.1"/>
</dbReference>
<keyword evidence="4" id="KW-0560">Oxidoreductase</keyword>
<gene>
    <name evidence="7" type="ORF">HSCHL_1339</name>
    <name evidence="6" type="ORF">SA87_01265</name>
</gene>
<dbReference type="STRING" id="1484.SA87_01265"/>
<evidence type="ECO:0000313" key="8">
    <source>
        <dbReference type="Proteomes" id="UP000243024"/>
    </source>
</evidence>
<dbReference type="AlphaFoldDB" id="A0A132MGU8"/>
<evidence type="ECO:0000313" key="9">
    <source>
        <dbReference type="Proteomes" id="UP000244180"/>
    </source>
</evidence>
<evidence type="ECO:0000259" key="5">
    <source>
        <dbReference type="Pfam" id="PF07992"/>
    </source>
</evidence>
<dbReference type="Pfam" id="PF07992">
    <property type="entry name" value="Pyr_redox_2"/>
    <property type="match status" value="1"/>
</dbReference>
<dbReference type="Gene3D" id="3.50.50.60">
    <property type="entry name" value="FAD/NAD(P)-binding domain"/>
    <property type="match status" value="1"/>
</dbReference>
<dbReference type="Proteomes" id="UP000244180">
    <property type="component" value="Unassembled WGS sequence"/>
</dbReference>
<dbReference type="PANTHER" id="PTHR48105">
    <property type="entry name" value="THIOREDOXIN REDUCTASE 1-RELATED-RELATED"/>
    <property type="match status" value="1"/>
</dbReference>
<dbReference type="PRINTS" id="PR00469">
    <property type="entry name" value="PNDRDTASEII"/>
</dbReference>
<dbReference type="SUPFAM" id="SSF51905">
    <property type="entry name" value="FAD/NAD(P)-binding domain"/>
    <property type="match status" value="1"/>
</dbReference>
<comment type="subunit">
    <text evidence="2">Homodimer.</text>
</comment>
<name>A0A132MGU8_HYDSH</name>
<dbReference type="EMBL" id="PEBV01000044">
    <property type="protein sequence ID" value="PTQ51553.1"/>
    <property type="molecule type" value="Genomic_DNA"/>
</dbReference>
<accession>A0A132MGU8</accession>
<evidence type="ECO:0000313" key="7">
    <source>
        <dbReference type="EMBL" id="PTQ51553.1"/>
    </source>
</evidence>